<sequence length="344" mass="35938">MNPTASSGRSPWPYPGPRPGDDDPAGGGQTIADVGEFELIDLVTKGLTENDQVELGPGDDAAIVRTRDGRTLCSVDILIEGVHFRRDWSSAMDIGRKAVAVNVSDIEAMGARPIGIVMGFSAPGDLSLTWVRYFIQGVREECDRAGVSLIGGDITKARDITISVTILGDVGPEGPVLRSGARPGDLVALKGRVGWAAAGLAALSRGFRTPKAVVEAQQVPQPPYGAGLEAARAGATAMIDVSDGLLGDLGHIAQRSHVTIDVHRSALGMPEPIRAVGQATGIDPYVYLLTGGEDHALAATFPPGALPEGWTVIGTVGESSTPGSWAVTVDGRPWEGRQGYDHFH</sequence>
<dbReference type="SUPFAM" id="SSF55326">
    <property type="entry name" value="PurM N-terminal domain-like"/>
    <property type="match status" value="1"/>
</dbReference>
<comment type="function">
    <text evidence="1">Catalyzes the ATP-dependent phosphorylation of thiamine-monophosphate (TMP) to form thiamine-pyrophosphate (TPP), the active form of vitamin B1.</text>
</comment>
<dbReference type="EC" id="2.7.4.16" evidence="1"/>
<dbReference type="PANTHER" id="PTHR30270:SF0">
    <property type="entry name" value="THIAMINE-MONOPHOSPHATE KINASE"/>
    <property type="match status" value="1"/>
</dbReference>
<comment type="pathway">
    <text evidence="1">Cofactor biosynthesis; thiamine diphosphate biosynthesis; thiamine diphosphate from thiamine phosphate: step 1/1.</text>
</comment>
<comment type="miscellaneous">
    <text evidence="1">Reaction mechanism of ThiL seems to utilize a direct, inline transfer of the gamma-phosphate of ATP to TMP rather than a phosphorylated enzyme intermediate.</text>
</comment>
<feature type="compositionally biased region" description="Low complexity" evidence="2">
    <location>
        <begin position="1"/>
        <end position="11"/>
    </location>
</feature>
<dbReference type="Gene3D" id="3.90.650.10">
    <property type="entry name" value="PurM-like C-terminal domain"/>
    <property type="match status" value="1"/>
</dbReference>
<keyword evidence="1" id="KW-0479">Metal-binding</keyword>
<dbReference type="GO" id="GO:0009229">
    <property type="term" value="P:thiamine diphosphate biosynthetic process"/>
    <property type="evidence" value="ECO:0007669"/>
    <property type="project" value="UniProtKB-UniRule"/>
</dbReference>
<gene>
    <name evidence="1" type="primary">thiL</name>
    <name evidence="4" type="ORF">Rai3103_15615</name>
</gene>
<feature type="binding site" evidence="1">
    <location>
        <position position="105"/>
    </location>
    <ligand>
        <name>Mg(2+)</name>
        <dbReference type="ChEBI" id="CHEBI:18420"/>
        <label>2</label>
    </ligand>
</feature>
<feature type="binding site" evidence="1">
    <location>
        <position position="105"/>
    </location>
    <ligand>
        <name>Mg(2+)</name>
        <dbReference type="ChEBI" id="CHEBI:18420"/>
        <label>4</label>
    </ligand>
</feature>
<feature type="binding site" evidence="1">
    <location>
        <position position="60"/>
    </location>
    <ligand>
        <name>Mg(2+)</name>
        <dbReference type="ChEBI" id="CHEBI:18420"/>
        <label>4</label>
    </ligand>
</feature>
<dbReference type="SUPFAM" id="SSF56042">
    <property type="entry name" value="PurM C-terminal domain-like"/>
    <property type="match status" value="1"/>
</dbReference>
<dbReference type="NCBIfam" id="NF004351">
    <property type="entry name" value="PRK05731.1-4"/>
    <property type="match status" value="1"/>
</dbReference>
<feature type="binding site" evidence="1">
    <location>
        <position position="83"/>
    </location>
    <ligand>
        <name>substrate</name>
    </ligand>
</feature>
<dbReference type="HAMAP" id="MF_02128">
    <property type="entry name" value="TMP_kinase"/>
    <property type="match status" value="1"/>
</dbReference>
<dbReference type="InterPro" id="IPR016188">
    <property type="entry name" value="PurM-like_N"/>
</dbReference>
<keyword evidence="1" id="KW-0784">Thiamine biosynthesis</keyword>
<dbReference type="RefSeq" id="WP_153573346.1">
    <property type="nucleotide sequence ID" value="NZ_CP045725.1"/>
</dbReference>
<feature type="binding site" evidence="1">
    <location>
        <position position="105"/>
    </location>
    <ligand>
        <name>Mg(2+)</name>
        <dbReference type="ChEBI" id="CHEBI:18420"/>
        <label>3</label>
    </ligand>
</feature>
<feature type="binding site" evidence="1">
    <location>
        <position position="153"/>
    </location>
    <ligand>
        <name>Mg(2+)</name>
        <dbReference type="ChEBI" id="CHEBI:18420"/>
        <label>1</label>
    </ligand>
</feature>
<dbReference type="EMBL" id="CP045725">
    <property type="protein sequence ID" value="QGF24817.1"/>
    <property type="molecule type" value="Genomic_DNA"/>
</dbReference>
<keyword evidence="5" id="KW-1185">Reference proteome</keyword>
<dbReference type="AlphaFoldDB" id="A0A5Q2FG89"/>
<feature type="binding site" evidence="1">
    <location>
        <position position="243"/>
    </location>
    <ligand>
        <name>Mg(2+)</name>
        <dbReference type="ChEBI" id="CHEBI:18420"/>
        <label>5</label>
    </ligand>
</feature>
<dbReference type="GO" id="GO:0009030">
    <property type="term" value="F:thiamine-phosphate kinase activity"/>
    <property type="evidence" value="ECO:0007669"/>
    <property type="project" value="UniProtKB-UniRule"/>
</dbReference>
<dbReference type="InterPro" id="IPR036921">
    <property type="entry name" value="PurM-like_N_sf"/>
</dbReference>
<feature type="region of interest" description="Disordered" evidence="2">
    <location>
        <begin position="1"/>
        <end position="30"/>
    </location>
</feature>
<keyword evidence="1" id="KW-0460">Magnesium</keyword>
<evidence type="ECO:0000313" key="4">
    <source>
        <dbReference type="EMBL" id="QGF24817.1"/>
    </source>
</evidence>
<keyword evidence="1 4" id="KW-0418">Kinase</keyword>
<feature type="binding site" evidence="1">
    <location>
        <position position="76"/>
    </location>
    <ligand>
        <name>Mg(2+)</name>
        <dbReference type="ChEBI" id="CHEBI:18420"/>
        <label>1</label>
    </ligand>
</feature>
<keyword evidence="1 4" id="KW-0808">Transferase</keyword>
<accession>A0A5Q2FG89</accession>
<dbReference type="PANTHER" id="PTHR30270">
    <property type="entry name" value="THIAMINE-MONOPHOSPHATE KINASE"/>
    <property type="match status" value="1"/>
</dbReference>
<feature type="binding site" evidence="1">
    <location>
        <position position="60"/>
    </location>
    <ligand>
        <name>Mg(2+)</name>
        <dbReference type="ChEBI" id="CHEBI:18420"/>
        <label>3</label>
    </ligand>
</feature>
<dbReference type="UniPathway" id="UPA00060">
    <property type="reaction ID" value="UER00142"/>
</dbReference>
<feature type="binding site" evidence="1">
    <location>
        <position position="240"/>
    </location>
    <ligand>
        <name>Mg(2+)</name>
        <dbReference type="ChEBI" id="CHEBI:18420"/>
        <label>3</label>
    </ligand>
</feature>
<dbReference type="InterPro" id="IPR006283">
    <property type="entry name" value="ThiL-like"/>
</dbReference>
<dbReference type="Pfam" id="PF00586">
    <property type="entry name" value="AIRS"/>
    <property type="match status" value="1"/>
</dbReference>
<evidence type="ECO:0000256" key="2">
    <source>
        <dbReference type="SAM" id="MobiDB-lite"/>
    </source>
</evidence>
<keyword evidence="1" id="KW-0067">ATP-binding</keyword>
<proteinExistence type="inferred from homology"/>
<dbReference type="GO" id="GO:0005524">
    <property type="term" value="F:ATP binding"/>
    <property type="evidence" value="ECO:0007669"/>
    <property type="project" value="UniProtKB-UniRule"/>
</dbReference>
<comment type="catalytic activity">
    <reaction evidence="1">
        <text>thiamine phosphate + ATP = thiamine diphosphate + ADP</text>
        <dbReference type="Rhea" id="RHEA:15913"/>
        <dbReference type="ChEBI" id="CHEBI:30616"/>
        <dbReference type="ChEBI" id="CHEBI:37575"/>
        <dbReference type="ChEBI" id="CHEBI:58937"/>
        <dbReference type="ChEBI" id="CHEBI:456216"/>
        <dbReference type="EC" id="2.7.4.16"/>
    </reaction>
</comment>
<reference evidence="4 5" key="1">
    <citation type="submission" date="2019-10" db="EMBL/GenBank/DDBJ databases">
        <title>Genomic analysis of Raineyella sp. CBA3103.</title>
        <authorList>
            <person name="Roh S.W."/>
        </authorList>
    </citation>
    <scope>NUCLEOTIDE SEQUENCE [LARGE SCALE GENOMIC DNA]</scope>
    <source>
        <strain evidence="4 5">CBA3103</strain>
    </source>
</reference>
<evidence type="ECO:0000313" key="5">
    <source>
        <dbReference type="Proteomes" id="UP000386847"/>
    </source>
</evidence>
<feature type="binding site" evidence="1">
    <location>
        <position position="178"/>
    </location>
    <ligand>
        <name>ATP</name>
        <dbReference type="ChEBI" id="CHEBI:30616"/>
    </ligand>
</feature>
<keyword evidence="1" id="KW-0547">Nucleotide-binding</keyword>
<comment type="similarity">
    <text evidence="1">Belongs to the thiamine-monophosphate kinase family.</text>
</comment>
<feature type="binding site" evidence="1">
    <location>
        <position position="74"/>
    </location>
    <ligand>
        <name>Mg(2+)</name>
        <dbReference type="ChEBI" id="CHEBI:18420"/>
        <label>4</label>
    </ligand>
</feature>
<dbReference type="NCBIfam" id="TIGR01379">
    <property type="entry name" value="thiL"/>
    <property type="match status" value="1"/>
</dbReference>
<dbReference type="CDD" id="cd02194">
    <property type="entry name" value="ThiL"/>
    <property type="match status" value="1"/>
</dbReference>
<organism evidence="4 5">
    <name type="scientific">Raineyella fluvialis</name>
    <dbReference type="NCBI Taxonomy" id="2662261"/>
    <lineage>
        <taxon>Bacteria</taxon>
        <taxon>Bacillati</taxon>
        <taxon>Actinomycetota</taxon>
        <taxon>Actinomycetes</taxon>
        <taxon>Propionibacteriales</taxon>
        <taxon>Propionibacteriaceae</taxon>
        <taxon>Raineyella</taxon>
    </lineage>
</organism>
<dbReference type="PIRSF" id="PIRSF005303">
    <property type="entry name" value="Thiam_monoph_kin"/>
    <property type="match status" value="1"/>
</dbReference>
<feature type="binding site" evidence="1">
    <location>
        <position position="76"/>
    </location>
    <ligand>
        <name>Mg(2+)</name>
        <dbReference type="ChEBI" id="CHEBI:18420"/>
        <label>2</label>
    </ligand>
</feature>
<dbReference type="InterPro" id="IPR036676">
    <property type="entry name" value="PurM-like_C_sf"/>
</dbReference>
<dbReference type="Gene3D" id="3.30.1330.10">
    <property type="entry name" value="PurM-like, N-terminal domain"/>
    <property type="match status" value="1"/>
</dbReference>
<feature type="domain" description="PurM-like N-terminal" evidence="3">
    <location>
        <begin position="58"/>
        <end position="169"/>
    </location>
</feature>
<dbReference type="GO" id="GO:0009228">
    <property type="term" value="P:thiamine biosynthetic process"/>
    <property type="evidence" value="ECO:0007669"/>
    <property type="project" value="UniProtKB-KW"/>
</dbReference>
<feature type="binding site" evidence="1">
    <location>
        <position position="242"/>
    </location>
    <ligand>
        <name>ATP</name>
        <dbReference type="ChEBI" id="CHEBI:30616"/>
    </ligand>
</feature>
<evidence type="ECO:0000259" key="3">
    <source>
        <dbReference type="Pfam" id="PF00586"/>
    </source>
</evidence>
<name>A0A5Q2FG89_9ACTN</name>
<feature type="binding site" evidence="1">
    <location>
        <position position="340"/>
    </location>
    <ligand>
        <name>substrate</name>
    </ligand>
</feature>
<comment type="caution">
    <text evidence="1">Lacks conserved residue(s) required for the propagation of feature annotation.</text>
</comment>
<feature type="binding site" evidence="1">
    <location>
        <position position="293"/>
    </location>
    <ligand>
        <name>substrate</name>
    </ligand>
</feature>
<protein>
    <recommendedName>
        <fullName evidence="1">Thiamine-monophosphate kinase</fullName>
        <shortName evidence="1">TMP kinase</shortName>
        <shortName evidence="1">Thiamine-phosphate kinase</shortName>
        <ecNumber evidence="1">2.7.4.16</ecNumber>
    </recommendedName>
</protein>
<dbReference type="GO" id="GO:0000287">
    <property type="term" value="F:magnesium ion binding"/>
    <property type="evidence" value="ECO:0007669"/>
    <property type="project" value="UniProtKB-UniRule"/>
</dbReference>
<dbReference type="Proteomes" id="UP000386847">
    <property type="component" value="Chromosome"/>
</dbReference>
<dbReference type="KEGG" id="rain:Rai3103_15615"/>
<evidence type="ECO:0000256" key="1">
    <source>
        <dbReference type="HAMAP-Rule" id="MF_02128"/>
    </source>
</evidence>
<feature type="binding site" evidence="1">
    <location>
        <begin position="152"/>
        <end position="153"/>
    </location>
    <ligand>
        <name>ATP</name>
        <dbReference type="ChEBI" id="CHEBI:30616"/>
    </ligand>
</feature>